<dbReference type="Proteomes" id="UP001195483">
    <property type="component" value="Unassembled WGS sequence"/>
</dbReference>
<gene>
    <name evidence="1" type="ORF">CHS0354_025623</name>
</gene>
<comment type="caution">
    <text evidence="1">The sequence shown here is derived from an EMBL/GenBank/DDBJ whole genome shotgun (WGS) entry which is preliminary data.</text>
</comment>
<organism evidence="1 2">
    <name type="scientific">Potamilus streckersoni</name>
    <dbReference type="NCBI Taxonomy" id="2493646"/>
    <lineage>
        <taxon>Eukaryota</taxon>
        <taxon>Metazoa</taxon>
        <taxon>Spiralia</taxon>
        <taxon>Lophotrochozoa</taxon>
        <taxon>Mollusca</taxon>
        <taxon>Bivalvia</taxon>
        <taxon>Autobranchia</taxon>
        <taxon>Heteroconchia</taxon>
        <taxon>Palaeoheterodonta</taxon>
        <taxon>Unionida</taxon>
        <taxon>Unionoidea</taxon>
        <taxon>Unionidae</taxon>
        <taxon>Ambleminae</taxon>
        <taxon>Lampsilini</taxon>
        <taxon>Potamilus</taxon>
    </lineage>
</organism>
<evidence type="ECO:0000313" key="1">
    <source>
        <dbReference type="EMBL" id="KAK3583490.1"/>
    </source>
</evidence>
<reference evidence="1" key="3">
    <citation type="submission" date="2023-05" db="EMBL/GenBank/DDBJ databases">
        <authorList>
            <person name="Smith C.H."/>
        </authorList>
    </citation>
    <scope>NUCLEOTIDE SEQUENCE</scope>
    <source>
        <strain evidence="1">CHS0354</strain>
        <tissue evidence="1">Mantle</tissue>
    </source>
</reference>
<reference evidence="1" key="2">
    <citation type="journal article" date="2021" name="Genome Biol. Evol.">
        <title>Developing a high-quality reference genome for a parasitic bivalve with doubly uniparental inheritance (Bivalvia: Unionida).</title>
        <authorList>
            <person name="Smith C.H."/>
        </authorList>
    </citation>
    <scope>NUCLEOTIDE SEQUENCE</scope>
    <source>
        <strain evidence="1">CHS0354</strain>
        <tissue evidence="1">Mantle</tissue>
    </source>
</reference>
<keyword evidence="2" id="KW-1185">Reference proteome</keyword>
<protein>
    <submittedName>
        <fullName evidence="1">Uncharacterized protein</fullName>
    </submittedName>
</protein>
<sequence length="135" mass="15441">MHLCVLRFVVNLRAGRLSKINTSTETNTDDRNENLQEEISPLNYWTIVDNERGELSTGIEIIVDQAREPQSIGQIIVPTNIESLRPMFSSNIKYNDEPDGYLNPIQSHSVKFDKYIRPVYVHTVNKGFVCTNQST</sequence>
<proteinExistence type="predicted"/>
<name>A0AAE0S1G7_9BIVA</name>
<dbReference type="AlphaFoldDB" id="A0AAE0S1G7"/>
<evidence type="ECO:0000313" key="2">
    <source>
        <dbReference type="Proteomes" id="UP001195483"/>
    </source>
</evidence>
<reference evidence="1" key="1">
    <citation type="journal article" date="2021" name="Genome Biol. Evol.">
        <title>A High-Quality Reference Genome for a Parasitic Bivalve with Doubly Uniparental Inheritance (Bivalvia: Unionida).</title>
        <authorList>
            <person name="Smith C.H."/>
        </authorList>
    </citation>
    <scope>NUCLEOTIDE SEQUENCE</scope>
    <source>
        <strain evidence="1">CHS0354</strain>
    </source>
</reference>
<accession>A0AAE0S1G7</accession>
<dbReference type="EMBL" id="JAEAOA010001522">
    <property type="protein sequence ID" value="KAK3583490.1"/>
    <property type="molecule type" value="Genomic_DNA"/>
</dbReference>